<evidence type="ECO:0000313" key="3">
    <source>
        <dbReference type="EMBL" id="KAI9635061.1"/>
    </source>
</evidence>
<keyword evidence="4" id="KW-1185">Reference proteome</keyword>
<evidence type="ECO:0000256" key="1">
    <source>
        <dbReference type="SAM" id="MobiDB-lite"/>
    </source>
</evidence>
<dbReference type="EMBL" id="JAKWFO010000005">
    <property type="protein sequence ID" value="KAI9635061.1"/>
    <property type="molecule type" value="Genomic_DNA"/>
</dbReference>
<proteinExistence type="predicted"/>
<accession>A0AA38H7L9</accession>
<feature type="transmembrane region" description="Helical" evidence="2">
    <location>
        <begin position="102"/>
        <end position="123"/>
    </location>
</feature>
<dbReference type="GeneID" id="77731793"/>
<feature type="compositionally biased region" description="Low complexity" evidence="1">
    <location>
        <begin position="1"/>
        <end position="28"/>
    </location>
</feature>
<sequence>MHDSAPSTPSTTTQTTSHTPTMSNTSSPANNLEELPYYSEKVDDEESKIGHPHALAEEYGDLPPRTPLAPPPRSRRMIALPSLSSIKTRCTIALPPDFWDKFAMIFGSMLGVGIVVGLCGLFIHSADQSKLARDAEEAVRKAATEAAQAAKDAVDQAVINASVKGPEVFWEILKEFKAFRETMVEELQALRAATVAVTARA</sequence>
<reference evidence="3" key="1">
    <citation type="journal article" date="2022" name="G3 (Bethesda)">
        <title>High quality genome of the basidiomycete yeast Dioszegia hungarica PDD-24b-2 isolated from cloud water.</title>
        <authorList>
            <person name="Jarrige D."/>
            <person name="Haridas S."/>
            <person name="Bleykasten-Grosshans C."/>
            <person name="Joly M."/>
            <person name="Nadalig T."/>
            <person name="Sancelme M."/>
            <person name="Vuilleumier S."/>
            <person name="Grigoriev I.V."/>
            <person name="Amato P."/>
            <person name="Bringel F."/>
        </authorList>
    </citation>
    <scope>NUCLEOTIDE SEQUENCE</scope>
    <source>
        <strain evidence="3">PDD-24b-2</strain>
    </source>
</reference>
<comment type="caution">
    <text evidence="3">The sequence shown here is derived from an EMBL/GenBank/DDBJ whole genome shotgun (WGS) entry which is preliminary data.</text>
</comment>
<name>A0AA38H7L9_9TREE</name>
<dbReference type="Proteomes" id="UP001164286">
    <property type="component" value="Unassembled WGS sequence"/>
</dbReference>
<protein>
    <submittedName>
        <fullName evidence="3">Uncharacterized protein</fullName>
    </submittedName>
</protein>
<evidence type="ECO:0000256" key="2">
    <source>
        <dbReference type="SAM" id="Phobius"/>
    </source>
</evidence>
<keyword evidence="2" id="KW-0472">Membrane</keyword>
<keyword evidence="2" id="KW-1133">Transmembrane helix</keyword>
<organism evidence="3 4">
    <name type="scientific">Dioszegia hungarica</name>
    <dbReference type="NCBI Taxonomy" id="4972"/>
    <lineage>
        <taxon>Eukaryota</taxon>
        <taxon>Fungi</taxon>
        <taxon>Dikarya</taxon>
        <taxon>Basidiomycota</taxon>
        <taxon>Agaricomycotina</taxon>
        <taxon>Tremellomycetes</taxon>
        <taxon>Tremellales</taxon>
        <taxon>Bulleribasidiaceae</taxon>
        <taxon>Dioszegia</taxon>
    </lineage>
</organism>
<gene>
    <name evidence="3" type="ORF">MKK02DRAFT_43740</name>
</gene>
<keyword evidence="2" id="KW-0812">Transmembrane</keyword>
<feature type="region of interest" description="Disordered" evidence="1">
    <location>
        <begin position="1"/>
        <end position="75"/>
    </location>
</feature>
<dbReference type="RefSeq" id="XP_052944838.1">
    <property type="nucleotide sequence ID" value="XM_053092588.1"/>
</dbReference>
<dbReference type="AlphaFoldDB" id="A0AA38H7L9"/>
<evidence type="ECO:0000313" key="4">
    <source>
        <dbReference type="Proteomes" id="UP001164286"/>
    </source>
</evidence>